<reference evidence="2 3" key="1">
    <citation type="submission" date="2023-01" db="EMBL/GenBank/DDBJ databases">
        <authorList>
            <person name="Kreplak J."/>
        </authorList>
    </citation>
    <scope>NUCLEOTIDE SEQUENCE [LARGE SCALE GENOMIC DNA]</scope>
</reference>
<evidence type="ECO:0000313" key="3">
    <source>
        <dbReference type="Proteomes" id="UP001157006"/>
    </source>
</evidence>
<protein>
    <submittedName>
        <fullName evidence="2">Uncharacterized protein</fullName>
    </submittedName>
</protein>
<gene>
    <name evidence="2" type="ORF">VFH_U052120</name>
</gene>
<accession>A0AAV0YER4</accession>
<proteinExistence type="predicted"/>
<dbReference type="Proteomes" id="UP001157006">
    <property type="component" value="Unassembled WGS sequence"/>
</dbReference>
<feature type="compositionally biased region" description="Basic and acidic residues" evidence="1">
    <location>
        <begin position="88"/>
        <end position="101"/>
    </location>
</feature>
<sequence length="110" mass="12380">MQQQFSGLLQPRLVPNVVWEEDLSLDCITGFLKSKRYEAVLCFLLLFECRLRSESESESMVNPMAEEWIRVKTEGRDDGGKSMTNDGESIKTEGSRGRFDGGESVGRING</sequence>
<name>A0AAV0YER4_VICFA</name>
<organism evidence="2 3">
    <name type="scientific">Vicia faba</name>
    <name type="common">Broad bean</name>
    <name type="synonym">Faba vulgaris</name>
    <dbReference type="NCBI Taxonomy" id="3906"/>
    <lineage>
        <taxon>Eukaryota</taxon>
        <taxon>Viridiplantae</taxon>
        <taxon>Streptophyta</taxon>
        <taxon>Embryophyta</taxon>
        <taxon>Tracheophyta</taxon>
        <taxon>Spermatophyta</taxon>
        <taxon>Magnoliopsida</taxon>
        <taxon>eudicotyledons</taxon>
        <taxon>Gunneridae</taxon>
        <taxon>Pentapetalae</taxon>
        <taxon>rosids</taxon>
        <taxon>fabids</taxon>
        <taxon>Fabales</taxon>
        <taxon>Fabaceae</taxon>
        <taxon>Papilionoideae</taxon>
        <taxon>50 kb inversion clade</taxon>
        <taxon>NPAAA clade</taxon>
        <taxon>Hologalegina</taxon>
        <taxon>IRL clade</taxon>
        <taxon>Fabeae</taxon>
        <taxon>Vicia</taxon>
    </lineage>
</organism>
<dbReference type="AlphaFoldDB" id="A0AAV0YER4"/>
<evidence type="ECO:0000313" key="2">
    <source>
        <dbReference type="EMBL" id="CAI8583957.1"/>
    </source>
</evidence>
<dbReference type="EMBL" id="CATIWC010001231">
    <property type="protein sequence ID" value="CAI8583957.1"/>
    <property type="molecule type" value="Genomic_DNA"/>
</dbReference>
<feature type="region of interest" description="Disordered" evidence="1">
    <location>
        <begin position="73"/>
        <end position="110"/>
    </location>
</feature>
<evidence type="ECO:0000256" key="1">
    <source>
        <dbReference type="SAM" id="MobiDB-lite"/>
    </source>
</evidence>
<comment type="caution">
    <text evidence="2">The sequence shown here is derived from an EMBL/GenBank/DDBJ whole genome shotgun (WGS) entry which is preliminary data.</text>
</comment>
<keyword evidence="3" id="KW-1185">Reference proteome</keyword>